<dbReference type="AlphaFoldDB" id="A0ABD2BFT3"/>
<feature type="non-terminal residue" evidence="1">
    <location>
        <position position="84"/>
    </location>
</feature>
<protein>
    <submittedName>
        <fullName evidence="1">Uncharacterized protein</fullName>
    </submittedName>
</protein>
<gene>
    <name evidence="1" type="ORF">V1477_015328</name>
</gene>
<evidence type="ECO:0000313" key="2">
    <source>
        <dbReference type="Proteomes" id="UP001607303"/>
    </source>
</evidence>
<comment type="caution">
    <text evidence="1">The sequence shown here is derived from an EMBL/GenBank/DDBJ whole genome shotgun (WGS) entry which is preliminary data.</text>
</comment>
<reference evidence="1 2" key="1">
    <citation type="journal article" date="2024" name="Ann. Entomol. Soc. Am.">
        <title>Genomic analyses of the southern and eastern yellowjacket wasps (Hymenoptera: Vespidae) reveal evolutionary signatures of social life.</title>
        <authorList>
            <person name="Catto M.A."/>
            <person name="Caine P.B."/>
            <person name="Orr S.E."/>
            <person name="Hunt B.G."/>
            <person name="Goodisman M.A.D."/>
        </authorList>
    </citation>
    <scope>NUCLEOTIDE SEQUENCE [LARGE SCALE GENOMIC DNA]</scope>
    <source>
        <strain evidence="1">232</strain>
        <tissue evidence="1">Head and thorax</tissue>
    </source>
</reference>
<evidence type="ECO:0000313" key="1">
    <source>
        <dbReference type="EMBL" id="KAL2731505.1"/>
    </source>
</evidence>
<name>A0ABD2BFT3_VESMC</name>
<dbReference type="Proteomes" id="UP001607303">
    <property type="component" value="Unassembled WGS sequence"/>
</dbReference>
<proteinExistence type="predicted"/>
<keyword evidence="2" id="KW-1185">Reference proteome</keyword>
<sequence>MVGSIAEALISDPWRAHEDARSFIARRTSRRIIQGRLCEFISYTTGYESQTARDIAPRKITDGREDVDTLDDCFLEHSLWKNGT</sequence>
<organism evidence="1 2">
    <name type="scientific">Vespula maculifrons</name>
    <name type="common">Eastern yellow jacket</name>
    <name type="synonym">Wasp</name>
    <dbReference type="NCBI Taxonomy" id="7453"/>
    <lineage>
        <taxon>Eukaryota</taxon>
        <taxon>Metazoa</taxon>
        <taxon>Ecdysozoa</taxon>
        <taxon>Arthropoda</taxon>
        <taxon>Hexapoda</taxon>
        <taxon>Insecta</taxon>
        <taxon>Pterygota</taxon>
        <taxon>Neoptera</taxon>
        <taxon>Endopterygota</taxon>
        <taxon>Hymenoptera</taxon>
        <taxon>Apocrita</taxon>
        <taxon>Aculeata</taxon>
        <taxon>Vespoidea</taxon>
        <taxon>Vespidae</taxon>
        <taxon>Vespinae</taxon>
        <taxon>Vespula</taxon>
    </lineage>
</organism>
<dbReference type="EMBL" id="JAYRBN010000076">
    <property type="protein sequence ID" value="KAL2731505.1"/>
    <property type="molecule type" value="Genomic_DNA"/>
</dbReference>
<accession>A0ABD2BFT3</accession>